<dbReference type="GO" id="GO:0016539">
    <property type="term" value="P:intein-mediated protein splicing"/>
    <property type="evidence" value="ECO:0007669"/>
    <property type="project" value="InterPro"/>
</dbReference>
<dbReference type="PROSITE" id="PS50818">
    <property type="entry name" value="INTEIN_C_TER"/>
    <property type="match status" value="1"/>
</dbReference>
<dbReference type="PROSITE" id="PS50817">
    <property type="entry name" value="INTEIN_N_TER"/>
    <property type="match status" value="1"/>
</dbReference>
<evidence type="ECO:0000259" key="3">
    <source>
        <dbReference type="PROSITE" id="PS50819"/>
    </source>
</evidence>
<dbReference type="InterPro" id="IPR003587">
    <property type="entry name" value="Hint_dom_N"/>
</dbReference>
<dbReference type="GO" id="GO:0004519">
    <property type="term" value="F:endonuclease activity"/>
    <property type="evidence" value="ECO:0007669"/>
    <property type="project" value="InterPro"/>
</dbReference>
<dbReference type="InterPro" id="IPR011101">
    <property type="entry name" value="DUF5131"/>
</dbReference>
<dbReference type="InterPro" id="IPR003586">
    <property type="entry name" value="Hint_dom_C"/>
</dbReference>
<dbReference type="SUPFAM" id="SSF55608">
    <property type="entry name" value="Homing endonucleases"/>
    <property type="match status" value="1"/>
</dbReference>
<organism evidence="4">
    <name type="scientific">marine sediment metagenome</name>
    <dbReference type="NCBI Taxonomy" id="412755"/>
    <lineage>
        <taxon>unclassified sequences</taxon>
        <taxon>metagenomes</taxon>
        <taxon>ecological metagenomes</taxon>
    </lineage>
</organism>
<dbReference type="InterPro" id="IPR027434">
    <property type="entry name" value="Homing_endonucl"/>
</dbReference>
<keyword evidence="1" id="KW-0068">Autocatalytic cleavage</keyword>
<dbReference type="InterPro" id="IPR030934">
    <property type="entry name" value="Intein_C"/>
</dbReference>
<evidence type="ECO:0000256" key="1">
    <source>
        <dbReference type="ARBA" id="ARBA00022813"/>
    </source>
</evidence>
<dbReference type="InterPro" id="IPR036844">
    <property type="entry name" value="Hint_dom_sf"/>
</dbReference>
<gene>
    <name evidence="4" type="ORF">LCGC14_0176250</name>
</gene>
<dbReference type="SMART" id="SM00306">
    <property type="entry name" value="HintN"/>
    <property type="match status" value="1"/>
</dbReference>
<dbReference type="PROSITE" id="PS50819">
    <property type="entry name" value="INTEIN_ENDONUCLEASE"/>
    <property type="match status" value="1"/>
</dbReference>
<evidence type="ECO:0000313" key="4">
    <source>
        <dbReference type="EMBL" id="KKN95756.1"/>
    </source>
</evidence>
<comment type="caution">
    <text evidence="4">The sequence shown here is derived from an EMBL/GenBank/DDBJ whole genome shotgun (WGS) entry which is preliminary data.</text>
</comment>
<sequence length="657" mass="76478">MTNIEWTEKTLNVTAGCSKISEGCKNCYAEKMHNNRLLNAGQPKYQQPFNVIVEHRSGKGTMQSIFDEIWNRKKPTIYFVNSMSDLFHEEVSMDWIYTTMHNLMSNNQHIFQILTKRPEGILEYEKSTHDTLMGPIKGKDLWSPNIWMGTSVENQKRADKRIPHLIKSSAHLKFLSCEPLLGPLDLSKYLPDLDWVIVGGECLTKNALISTPNGYKRIYELSIGDNVYSYDGELYSDAYKKPTTNIKTKMIISKIKNKMENGIKEIFELKTKTRTIQASQKHKFLRLNIKPIQIGSELIRHEYSLEWTQLNELKKGDFIVIQKSAPEQKTPLLIYTEDFMRIVGLFIGDGWIRLKRHELSFAMNTDSNNRLKYIPLLEKEFKKKIHTDKSQIHIYDKEISKLFDDLDLNYKELEKHIPDWVWQLPKNHKKSLIDGYLDSDGTIDNSRKSPTWVFEARNKTLIEEMWALCLDVGYHVTSIHSRERIRGIWKTKNKDYNYNKPVTNYYFKVSHNRIGYKATSIRSISPVLKGFLPTNFAVDHIQYIKPIGSELTYDLEIENSHNYIANGILVHNSGTKAKIREFDLEWARDIRMQCFKYSTPFFFKQSGTLLPCTTEAHKKCSKKGCTADPCKNRKHRSCGAKGCTFLDGVKYKEMPKR</sequence>
<keyword evidence="2" id="KW-0651">Protein splicing</keyword>
<dbReference type="EMBL" id="LAZR01000069">
    <property type="protein sequence ID" value="KKN95756.1"/>
    <property type="molecule type" value="Genomic_DNA"/>
</dbReference>
<feature type="domain" description="DOD-type homing endonuclease" evidence="3">
    <location>
        <begin position="342"/>
        <end position="474"/>
    </location>
</feature>
<dbReference type="InterPro" id="IPR006142">
    <property type="entry name" value="INTEIN"/>
</dbReference>
<dbReference type="SMART" id="SM00305">
    <property type="entry name" value="HintC"/>
    <property type="match status" value="1"/>
</dbReference>
<evidence type="ECO:0000256" key="2">
    <source>
        <dbReference type="ARBA" id="ARBA00023000"/>
    </source>
</evidence>
<dbReference type="CDD" id="cd00081">
    <property type="entry name" value="Hint"/>
    <property type="match status" value="1"/>
</dbReference>
<dbReference type="Gene3D" id="2.170.16.10">
    <property type="entry name" value="Hedgehog/Intein (Hint) domain"/>
    <property type="match status" value="1"/>
</dbReference>
<dbReference type="PRINTS" id="PR00379">
    <property type="entry name" value="INTEIN"/>
</dbReference>
<dbReference type="Pfam" id="PF07505">
    <property type="entry name" value="DUF5131"/>
    <property type="match status" value="1"/>
</dbReference>
<accession>A0A0F9X9U1</accession>
<dbReference type="SUPFAM" id="SSF51294">
    <property type="entry name" value="Hedgehog/intein (Hint) domain"/>
    <property type="match status" value="1"/>
</dbReference>
<dbReference type="InterPro" id="IPR006141">
    <property type="entry name" value="Intein_N"/>
</dbReference>
<dbReference type="NCBIfam" id="TIGR01443">
    <property type="entry name" value="intein_Cterm"/>
    <property type="match status" value="1"/>
</dbReference>
<dbReference type="InterPro" id="IPR004042">
    <property type="entry name" value="Intein_endonuc_central"/>
</dbReference>
<dbReference type="Gene3D" id="3.10.28.10">
    <property type="entry name" value="Homing endonucleases"/>
    <property type="match status" value="1"/>
</dbReference>
<proteinExistence type="predicted"/>
<dbReference type="AlphaFoldDB" id="A0A0F9X9U1"/>
<name>A0A0F9X9U1_9ZZZZ</name>
<dbReference type="Pfam" id="PF14890">
    <property type="entry name" value="Intein_splicing"/>
    <property type="match status" value="1"/>
</dbReference>
<reference evidence="4" key="1">
    <citation type="journal article" date="2015" name="Nature">
        <title>Complex archaea that bridge the gap between prokaryotes and eukaryotes.</title>
        <authorList>
            <person name="Spang A."/>
            <person name="Saw J.H."/>
            <person name="Jorgensen S.L."/>
            <person name="Zaremba-Niedzwiedzka K."/>
            <person name="Martijn J."/>
            <person name="Lind A.E."/>
            <person name="van Eijk R."/>
            <person name="Schleper C."/>
            <person name="Guy L."/>
            <person name="Ettema T.J."/>
        </authorList>
    </citation>
    <scope>NUCLEOTIDE SEQUENCE</scope>
</reference>
<protein>
    <recommendedName>
        <fullName evidence="3">DOD-type homing endonuclease domain-containing protein</fullName>
    </recommendedName>
</protein>